<dbReference type="Proteomes" id="UP000029096">
    <property type="component" value="Unassembled WGS sequence"/>
</dbReference>
<dbReference type="OrthoDB" id="338425at2"/>
<evidence type="ECO:0000313" key="3">
    <source>
        <dbReference type="Proteomes" id="UP000029096"/>
    </source>
</evidence>
<protein>
    <recommendedName>
        <fullName evidence="4">PIN domain-containing protein</fullName>
    </recommendedName>
</protein>
<comment type="caution">
    <text evidence="2">The sequence shown here is derived from an EMBL/GenBank/DDBJ whole genome shotgun (WGS) entry which is preliminary data.</text>
</comment>
<organism evidence="2 3">
    <name type="scientific">Bifidobacterium bohemicum DSM 22767</name>
    <dbReference type="NCBI Taxonomy" id="1437606"/>
    <lineage>
        <taxon>Bacteria</taxon>
        <taxon>Bacillati</taxon>
        <taxon>Actinomycetota</taxon>
        <taxon>Actinomycetes</taxon>
        <taxon>Bifidobacteriales</taxon>
        <taxon>Bifidobacteriaceae</taxon>
        <taxon>Bifidobacterium</taxon>
    </lineage>
</organism>
<keyword evidence="3" id="KW-1185">Reference proteome</keyword>
<dbReference type="AlphaFoldDB" id="A0A086ZGN6"/>
<dbReference type="InterPro" id="IPR016541">
    <property type="entry name" value="UCP008505"/>
</dbReference>
<dbReference type="RefSeq" id="WP_074428542.1">
    <property type="nucleotide sequence ID" value="NZ_JDUS01000011.1"/>
</dbReference>
<gene>
    <name evidence="2" type="ORF">BBOH_0487</name>
</gene>
<evidence type="ECO:0000313" key="2">
    <source>
        <dbReference type="EMBL" id="KFI45686.1"/>
    </source>
</evidence>
<dbReference type="EMBL" id="JGYP01000002">
    <property type="protein sequence ID" value="KFI45686.1"/>
    <property type="molecule type" value="Genomic_DNA"/>
</dbReference>
<name>A0A086ZGN6_9BIFI</name>
<accession>A0A086ZGN6</accession>
<evidence type="ECO:0000256" key="1">
    <source>
        <dbReference type="SAM" id="MobiDB-lite"/>
    </source>
</evidence>
<feature type="compositionally biased region" description="Polar residues" evidence="1">
    <location>
        <begin position="1"/>
        <end position="36"/>
    </location>
</feature>
<dbReference type="STRING" id="1437606.BBOH_0487"/>
<proteinExistence type="predicted"/>
<sequence>MNDSISAQGSLFDLTSDTENNTAAQLQSAMPTSGSTPEPRYLIDANCLIAPYNDYYRPSFKLSESFWNTLYELVENHTVGLLRPVWDEANQGGETFR</sequence>
<dbReference type="Pfam" id="PF14367">
    <property type="entry name" value="DUF4411"/>
    <property type="match status" value="1"/>
</dbReference>
<feature type="region of interest" description="Disordered" evidence="1">
    <location>
        <begin position="1"/>
        <end position="39"/>
    </location>
</feature>
<reference evidence="2 3" key="1">
    <citation type="submission" date="2014-03" db="EMBL/GenBank/DDBJ databases">
        <title>Genomics of Bifidobacteria.</title>
        <authorList>
            <person name="Ventura M."/>
            <person name="Milani C."/>
            <person name="Lugli G.A."/>
        </authorList>
    </citation>
    <scope>NUCLEOTIDE SEQUENCE [LARGE SCALE GENOMIC DNA]</scope>
    <source>
        <strain evidence="2 3">DSM 22767</strain>
    </source>
</reference>
<evidence type="ECO:0008006" key="4">
    <source>
        <dbReference type="Google" id="ProtNLM"/>
    </source>
</evidence>